<keyword evidence="4" id="KW-1185">Reference proteome</keyword>
<feature type="transmembrane region" description="Helical" evidence="1">
    <location>
        <begin position="378"/>
        <end position="401"/>
    </location>
</feature>
<accession>C7DHL3</accession>
<feature type="domain" description="Major facilitator superfamily (MFS) profile" evidence="2">
    <location>
        <begin position="242"/>
        <end position="433"/>
    </location>
</feature>
<name>C7DHL3_MICA2</name>
<keyword evidence="1" id="KW-0472">Membrane</keyword>
<feature type="transmembrane region" description="Helical" evidence="1">
    <location>
        <begin position="308"/>
        <end position="331"/>
    </location>
</feature>
<feature type="transmembrane region" description="Helical" evidence="1">
    <location>
        <begin position="240"/>
        <end position="264"/>
    </location>
</feature>
<dbReference type="EMBL" id="GG697240">
    <property type="protein sequence ID" value="EET90115.1"/>
    <property type="molecule type" value="Genomic_DNA"/>
</dbReference>
<dbReference type="PROSITE" id="PS50850">
    <property type="entry name" value="MFS"/>
    <property type="match status" value="1"/>
</dbReference>
<feature type="transmembrane region" description="Helical" evidence="1">
    <location>
        <begin position="199"/>
        <end position="219"/>
    </location>
</feature>
<feature type="transmembrane region" description="Helical" evidence="1">
    <location>
        <begin position="48"/>
        <end position="66"/>
    </location>
</feature>
<feature type="transmembrane region" description="Helical" evidence="1">
    <location>
        <begin position="21"/>
        <end position="42"/>
    </location>
</feature>
<sequence>MTESEGAVKPAPSQRWLYSTLPGSMAYGPISTIVILYILYLGGNVIDASYAITLGSLVVIPAAYFWGKVIDKFKREKPQIIISYFGIAIFTAAMYFTNAIVLVVLFYVLVSFFTSANATPLNMLVMENAPADEWHSEFSRLQLMVSAGSTAGYIFSTFVLGLVEIKYLTILLAVIAIPSIIMSVLLISSEPTKIERRAIISNIHVFVTRIFMTPVLFVSKPKISVFKKLFSIGEYRKKKISYLGIIYIGIFMFMLSSGMFNTVYPAGLKNYGLTEFEIFIIITIGIMVQTITFAYSNRFVGRKFNTEILSNTLLLRGVSYMLVGAIFLVAVSRPEFVIVNTILYSLSAGFAYSIYYVISNTMVFKAVGKEHPASKLGIYTAMMNVALLIGALLGGYISYYIGFSVSFFAAGILLLLSIAIFGHAIEAKAANSA</sequence>
<dbReference type="Proteomes" id="UP000332487">
    <property type="component" value="Unassembled WGS sequence"/>
</dbReference>
<feature type="transmembrane region" description="Helical" evidence="1">
    <location>
        <begin position="407"/>
        <end position="425"/>
    </location>
</feature>
<dbReference type="PANTHER" id="PTHR23518">
    <property type="entry name" value="C-METHYLTRANSFERASE"/>
    <property type="match status" value="1"/>
</dbReference>
<dbReference type="PANTHER" id="PTHR23518:SF2">
    <property type="entry name" value="MAJOR FACILITATOR SUPERFAMILY TRANSPORTER"/>
    <property type="match status" value="1"/>
</dbReference>
<keyword evidence="1" id="KW-0812">Transmembrane</keyword>
<evidence type="ECO:0000256" key="1">
    <source>
        <dbReference type="SAM" id="Phobius"/>
    </source>
</evidence>
<reference evidence="3 4" key="1">
    <citation type="journal article" date="2009" name="Genome Biol.">
        <title>Community-wide analysis of microbial genome sequence signatures.</title>
        <authorList>
            <person name="Dick G.J."/>
            <person name="Andersson A.F."/>
            <person name="Baker B.J."/>
            <person name="Simmons S.L."/>
            <person name="Thomas B.C."/>
            <person name="Yelton A.P."/>
            <person name="Banfield J.F."/>
        </authorList>
    </citation>
    <scope>NUCLEOTIDE SEQUENCE [LARGE SCALE GENOMIC DNA]</scope>
    <source>
        <strain evidence="3">ARMAN-2</strain>
    </source>
</reference>
<dbReference type="AlphaFoldDB" id="C7DHL3"/>
<dbReference type="InterPro" id="IPR036259">
    <property type="entry name" value="MFS_trans_sf"/>
</dbReference>
<dbReference type="InterPro" id="IPR020846">
    <property type="entry name" value="MFS_dom"/>
</dbReference>
<dbReference type="SUPFAM" id="SSF103473">
    <property type="entry name" value="MFS general substrate transporter"/>
    <property type="match status" value="1"/>
</dbReference>
<proteinExistence type="predicted"/>
<dbReference type="GO" id="GO:0022857">
    <property type="term" value="F:transmembrane transporter activity"/>
    <property type="evidence" value="ECO:0007669"/>
    <property type="project" value="InterPro"/>
</dbReference>
<feature type="transmembrane region" description="Helical" evidence="1">
    <location>
        <begin position="167"/>
        <end position="187"/>
    </location>
</feature>
<dbReference type="Gene3D" id="1.20.1250.20">
    <property type="entry name" value="MFS general substrate transporter like domains"/>
    <property type="match status" value="1"/>
</dbReference>
<evidence type="ECO:0000313" key="3">
    <source>
        <dbReference type="EMBL" id="EET90115.1"/>
    </source>
</evidence>
<evidence type="ECO:0000259" key="2">
    <source>
        <dbReference type="PROSITE" id="PS50850"/>
    </source>
</evidence>
<evidence type="ECO:0000313" key="4">
    <source>
        <dbReference type="Proteomes" id="UP000332487"/>
    </source>
</evidence>
<feature type="transmembrane region" description="Helical" evidence="1">
    <location>
        <begin position="87"/>
        <end position="113"/>
    </location>
</feature>
<feature type="transmembrane region" description="Helical" evidence="1">
    <location>
        <begin position="141"/>
        <end position="160"/>
    </location>
</feature>
<feature type="transmembrane region" description="Helical" evidence="1">
    <location>
        <begin position="276"/>
        <end position="296"/>
    </location>
</feature>
<dbReference type="InterPro" id="IPR011701">
    <property type="entry name" value="MFS"/>
</dbReference>
<dbReference type="Pfam" id="PF07690">
    <property type="entry name" value="MFS_1"/>
    <property type="match status" value="1"/>
</dbReference>
<protein>
    <submittedName>
        <fullName evidence="3">Major facilitator superfamily MFS_1</fullName>
    </submittedName>
</protein>
<keyword evidence="1" id="KW-1133">Transmembrane helix</keyword>
<reference evidence="3 4" key="2">
    <citation type="journal article" date="2010" name="Proc. Natl. Acad. Sci. U.S.A.">
        <title>Enigmatic, ultrasmall, uncultivated Archaea.</title>
        <authorList>
            <person name="Baker B.J."/>
            <person name="Comolli L.R."/>
            <person name="Dick G.J."/>
            <person name="Hauser L.J."/>
            <person name="Hyatt D."/>
            <person name="Dill B.D."/>
            <person name="Land M.L."/>
            <person name="Verberkmoes N.C."/>
            <person name="Hettich R.L."/>
            <person name="Banfield J.F."/>
        </authorList>
    </citation>
    <scope>NUCLEOTIDE SEQUENCE [LARGE SCALE GENOMIC DNA]</scope>
    <source>
        <strain evidence="3">ARMAN-2</strain>
    </source>
</reference>
<feature type="transmembrane region" description="Helical" evidence="1">
    <location>
        <begin position="337"/>
        <end position="358"/>
    </location>
</feature>
<gene>
    <name evidence="3" type="ORF">UNLARM2_0556</name>
</gene>
<organism evidence="3 4">
    <name type="scientific">Candidatus Micrarchaeum acidiphilum ARMAN-2</name>
    <dbReference type="NCBI Taxonomy" id="425595"/>
    <lineage>
        <taxon>Archaea</taxon>
        <taxon>Candidatus Micrarchaeota</taxon>
        <taxon>Candidatus Micrarchaeia</taxon>
        <taxon>Candidatus Micrarchaeales</taxon>
        <taxon>Candidatus Micrarchaeaceae</taxon>
        <taxon>Candidatus Micrarchaeum</taxon>
    </lineage>
</organism>